<dbReference type="Proteomes" id="UP000836841">
    <property type="component" value="Unassembled WGS sequence"/>
</dbReference>
<gene>
    <name evidence="2" type="ORF">TAV2_LOCUS8687</name>
</gene>
<evidence type="ECO:0000313" key="3">
    <source>
        <dbReference type="Proteomes" id="UP000836841"/>
    </source>
</evidence>
<evidence type="ECO:0000313" key="2">
    <source>
        <dbReference type="EMBL" id="CAH2051008.1"/>
    </source>
</evidence>
<name>A0AAU9RTW2_THLAR</name>
<organism evidence="2 3">
    <name type="scientific">Thlaspi arvense</name>
    <name type="common">Field penny-cress</name>
    <dbReference type="NCBI Taxonomy" id="13288"/>
    <lineage>
        <taxon>Eukaryota</taxon>
        <taxon>Viridiplantae</taxon>
        <taxon>Streptophyta</taxon>
        <taxon>Embryophyta</taxon>
        <taxon>Tracheophyta</taxon>
        <taxon>Spermatophyta</taxon>
        <taxon>Magnoliopsida</taxon>
        <taxon>eudicotyledons</taxon>
        <taxon>Gunneridae</taxon>
        <taxon>Pentapetalae</taxon>
        <taxon>rosids</taxon>
        <taxon>malvids</taxon>
        <taxon>Brassicales</taxon>
        <taxon>Brassicaceae</taxon>
        <taxon>Thlaspideae</taxon>
        <taxon>Thlaspi</taxon>
    </lineage>
</organism>
<reference evidence="2 3" key="1">
    <citation type="submission" date="2022-03" db="EMBL/GenBank/DDBJ databases">
        <authorList>
            <person name="Nunn A."/>
            <person name="Chopra R."/>
            <person name="Nunn A."/>
            <person name="Contreras Garrido A."/>
        </authorList>
    </citation>
    <scope>NUCLEOTIDE SEQUENCE [LARGE SCALE GENOMIC DNA]</scope>
</reference>
<keyword evidence="3" id="KW-1185">Reference proteome</keyword>
<sequence>MGSRDFVVVKGKQDGFSPGSELRIQWSLPEGAFPGGGLFASVGQMGNMGFGMSPNSPDSRDNNGGFKLPYTDLYVKYVSSPEGFRIVGVPDGTEEEGLKRKKKNGLRLKN</sequence>
<accession>A0AAU9RTW2</accession>
<comment type="caution">
    <text evidence="2">The sequence shown here is derived from an EMBL/GenBank/DDBJ whole genome shotgun (WGS) entry which is preliminary data.</text>
</comment>
<dbReference type="EMBL" id="CAJVSB020000453">
    <property type="protein sequence ID" value="CAH2051008.1"/>
    <property type="molecule type" value="Genomic_DNA"/>
</dbReference>
<evidence type="ECO:0000256" key="1">
    <source>
        <dbReference type="SAM" id="MobiDB-lite"/>
    </source>
</evidence>
<proteinExistence type="predicted"/>
<feature type="compositionally biased region" description="Basic residues" evidence="1">
    <location>
        <begin position="99"/>
        <end position="110"/>
    </location>
</feature>
<dbReference type="AlphaFoldDB" id="A0AAU9RTW2"/>
<protein>
    <submittedName>
        <fullName evidence="2">Uncharacterized protein</fullName>
    </submittedName>
</protein>
<feature type="region of interest" description="Disordered" evidence="1">
    <location>
        <begin position="88"/>
        <end position="110"/>
    </location>
</feature>